<dbReference type="EnsemblFungi" id="FOXG_14899T0">
    <property type="protein sequence ID" value="FOXG_14899P0"/>
    <property type="gene ID" value="FOXG_14899"/>
</dbReference>
<organism evidence="2 3">
    <name type="scientific">Fusarium oxysporum (strain Fo5176)</name>
    <name type="common">Fusarium vascular wilt</name>
    <dbReference type="NCBI Taxonomy" id="660025"/>
    <lineage>
        <taxon>Eukaryota</taxon>
        <taxon>Fungi</taxon>
        <taxon>Dikarya</taxon>
        <taxon>Ascomycota</taxon>
        <taxon>Pezizomycotina</taxon>
        <taxon>Sordariomycetes</taxon>
        <taxon>Hypocreomycetidae</taxon>
        <taxon>Hypocreales</taxon>
        <taxon>Nectriaceae</taxon>
        <taxon>Fusarium</taxon>
        <taxon>Fusarium oxysporum species complex</taxon>
    </lineage>
</organism>
<dbReference type="AlphaFoldDB" id="A0A0D2YF11"/>
<protein>
    <submittedName>
        <fullName evidence="2">Uncharacterized protein</fullName>
    </submittedName>
</protein>
<accession>A0A0D2YF11</accession>
<feature type="compositionally biased region" description="Basic and acidic residues" evidence="1">
    <location>
        <begin position="271"/>
        <end position="283"/>
    </location>
</feature>
<dbReference type="Proteomes" id="UP000002489">
    <property type="component" value="Unassembled WGS sequence"/>
</dbReference>
<sequence length="499" mass="55870">MCKNLTNYRCARSDGLEWPAFHRHQFTKDPLRKRLSSPGSDIHLNPNIRAATTSSLDAVCPVHGNNQFVHGTAILLPSMDNPSLQPYWYQHHRYHLPISKDPPKIHIGQPPTTITATLTTRTTHYQTQPFLLGLSSSLRPVPTFLAWYLLLNPESRPDYHDSPNRQALPSISEAIQGTEPGPYTFRPPSSIQTGSSLSPPFALACRSLPKTEKHPYLQQLLPASSFPPRQHALPTVSDSPRPPFTSLLSLPPVSDRRQSPSAKGGIPPQHHHPEQQKTPDPHHPLSGVYAHPPPPSPPPAPVTYQRRQLRPGRMPLPSYPTPPSSSSRTILHCAESYSRIAREQHGAHLIPERLPTEWEVSDMLSNMELIKRSLEHVRDLVQTSIQNERTREGDKMNCFYKGEHHALIYGHAMQPSFGMTEIKKRRAQVRSAQIPKKNMLFDHAGMLSAVTTDWGTINSANKTSAVRLTLRAARLEPMSGHAASFVDYGAEILQTFCHE</sequence>
<name>A0A0D2YF11_FUSOF</name>
<dbReference type="STRING" id="426428.A0A0D2YF11"/>
<evidence type="ECO:0000313" key="2">
    <source>
        <dbReference type="EnsemblFungi" id="FOXG_14899P0"/>
    </source>
</evidence>
<feature type="region of interest" description="Disordered" evidence="1">
    <location>
        <begin position="175"/>
        <end position="198"/>
    </location>
</feature>
<reference evidence="2" key="2">
    <citation type="submission" date="2025-08" db="UniProtKB">
        <authorList>
            <consortium name="EnsemblFungi"/>
        </authorList>
    </citation>
    <scope>IDENTIFICATION</scope>
    <source>
        <strain evidence="2">4287 / CBS 123668 / FGSC 9935 / NRRL 34936</strain>
    </source>
</reference>
<evidence type="ECO:0000313" key="3">
    <source>
        <dbReference type="Proteomes" id="UP000002489"/>
    </source>
</evidence>
<feature type="compositionally biased region" description="Pro residues" evidence="1">
    <location>
        <begin position="291"/>
        <end position="301"/>
    </location>
</feature>
<proteinExistence type="predicted"/>
<feature type="compositionally biased region" description="Polar residues" evidence="1">
    <location>
        <begin position="187"/>
        <end position="198"/>
    </location>
</feature>
<evidence type="ECO:0000256" key="1">
    <source>
        <dbReference type="SAM" id="MobiDB-lite"/>
    </source>
</evidence>
<feature type="region of interest" description="Disordered" evidence="1">
    <location>
        <begin position="225"/>
        <end position="304"/>
    </location>
</feature>
<reference evidence="3" key="1">
    <citation type="journal article" date="2012" name="Mol. Plant Microbe Interact.">
        <title>A highly conserved effector in Fusarium oxysporum is required for full virulence on Arabidopsis.</title>
        <authorList>
            <person name="Thatcher L.F."/>
            <person name="Gardiner D.M."/>
            <person name="Kazan K."/>
            <person name="Manners J."/>
        </authorList>
    </citation>
    <scope>NUCLEOTIDE SEQUENCE [LARGE SCALE GENOMIC DNA]</scope>
    <source>
        <strain evidence="3">Fo5176</strain>
    </source>
</reference>